<organism evidence="8 9">
    <name type="scientific">Thermus oshimai JL-2</name>
    <dbReference type="NCBI Taxonomy" id="751945"/>
    <lineage>
        <taxon>Bacteria</taxon>
        <taxon>Thermotogati</taxon>
        <taxon>Deinococcota</taxon>
        <taxon>Deinococci</taxon>
        <taxon>Thermales</taxon>
        <taxon>Thermaceae</taxon>
        <taxon>Thermus</taxon>
    </lineage>
</organism>
<keyword evidence="6" id="KW-0175">Coiled coil</keyword>
<evidence type="ECO:0000256" key="7">
    <source>
        <dbReference type="SAM" id="Phobius"/>
    </source>
</evidence>
<proteinExistence type="predicted"/>
<feature type="transmembrane region" description="Helical" evidence="7">
    <location>
        <begin position="227"/>
        <end position="260"/>
    </location>
</feature>
<keyword evidence="3 7" id="KW-0812">Transmembrane</keyword>
<dbReference type="Gene3D" id="1.20.58.220">
    <property type="entry name" value="Phosphate transport system protein phou homolog 2, domain 2"/>
    <property type="match status" value="1"/>
</dbReference>
<gene>
    <name evidence="8" type="ORF">Theos_0939</name>
</gene>
<evidence type="ECO:0000256" key="2">
    <source>
        <dbReference type="ARBA" id="ARBA00022475"/>
    </source>
</evidence>
<dbReference type="InterPro" id="IPR038078">
    <property type="entry name" value="PhoU-like_sf"/>
</dbReference>
<evidence type="ECO:0000313" key="9">
    <source>
        <dbReference type="Proteomes" id="UP000000211"/>
    </source>
</evidence>
<protein>
    <submittedName>
        <fullName evidence="8">Na+/phosphate symporter</fullName>
    </submittedName>
</protein>
<dbReference type="KEGG" id="tos:Theos_0939"/>
<evidence type="ECO:0000256" key="6">
    <source>
        <dbReference type="SAM" id="Coils"/>
    </source>
</evidence>
<feature type="transmembrane region" description="Helical" evidence="7">
    <location>
        <begin position="189"/>
        <end position="207"/>
    </location>
</feature>
<dbReference type="STRING" id="751945.Theos_0939"/>
<dbReference type="AlphaFoldDB" id="K7R4X3"/>
<comment type="subcellular location">
    <subcellularLocation>
        <location evidence="1">Cell membrane</location>
        <topology evidence="1">Multi-pass membrane protein</topology>
    </subcellularLocation>
</comment>
<feature type="transmembrane region" description="Helical" evidence="7">
    <location>
        <begin position="156"/>
        <end position="182"/>
    </location>
</feature>
<dbReference type="HOGENOM" id="CLU_025623_2_0_0"/>
<sequence>MGFFPGLALLLLGFHLLAEGLAGLKGRRHLLAQALGGRALGAGILLGALSGSGTGVSLLALGLLEGGVVGLGGAALLALGATAGAAFWVGLLLLPGGLGGVFLLLGLFPFLVPPLRRFGLFLLGLGLLFLGFSHMAQAVGEAGEVLKAFPLPLWGYYLSGFLLAFLLGSANAVAALALALGAALAPEGVLALTLGGGVGATGALFLAGLGGRKEAYRLGTVLLLHRLVLSLGLVPLLFLWPYGAVAFHGLSHLLYALLFLPLGRRYEALAEGLFPRPQVAPKYLSREALETPTLAYALAQREIARIADAVRGMLLLAVRILAQEEGGEGSLEELEAKVDRLTREVVLYTAELSARTGEERAVRFLVMASELEHLGDLVRRVVRQVEKLWAQGLTFSPEGKEELLEAASRVLGRLERMAAALATGEKALAEEVARGREEMALFLDRLRRAHLQRLEGARPETRASTLAHLDLLITLDELDQGVVRLCELLLSG</sequence>
<feature type="transmembrane region" description="Helical" evidence="7">
    <location>
        <begin position="85"/>
        <end position="111"/>
    </location>
</feature>
<keyword evidence="9" id="KW-1185">Reference proteome</keyword>
<evidence type="ECO:0000256" key="4">
    <source>
        <dbReference type="ARBA" id="ARBA00022989"/>
    </source>
</evidence>
<dbReference type="PATRIC" id="fig|751945.3.peg.932"/>
<keyword evidence="2" id="KW-1003">Cell membrane</keyword>
<keyword evidence="4 7" id="KW-1133">Transmembrane helix</keyword>
<feature type="coiled-coil region" evidence="6">
    <location>
        <begin position="324"/>
        <end position="351"/>
    </location>
</feature>
<dbReference type="RefSeq" id="WP_016329185.1">
    <property type="nucleotide sequence ID" value="NC_019386.1"/>
</dbReference>
<evidence type="ECO:0000256" key="3">
    <source>
        <dbReference type="ARBA" id="ARBA00022692"/>
    </source>
</evidence>
<feature type="transmembrane region" description="Helical" evidence="7">
    <location>
        <begin position="56"/>
        <end position="79"/>
    </location>
</feature>
<dbReference type="eggNOG" id="COG1283">
    <property type="taxonomic scope" value="Bacteria"/>
</dbReference>
<dbReference type="SUPFAM" id="SSF109755">
    <property type="entry name" value="PhoU-like"/>
    <property type="match status" value="1"/>
</dbReference>
<dbReference type="GO" id="GO:0005886">
    <property type="term" value="C:plasma membrane"/>
    <property type="evidence" value="ECO:0007669"/>
    <property type="project" value="UniProtKB-SubCell"/>
</dbReference>
<dbReference type="Proteomes" id="UP000000211">
    <property type="component" value="Chromosome"/>
</dbReference>
<accession>K7R4X3</accession>
<evidence type="ECO:0000313" key="8">
    <source>
        <dbReference type="EMBL" id="AFV75994.1"/>
    </source>
</evidence>
<dbReference type="InterPro" id="IPR003841">
    <property type="entry name" value="Na/Pi_transpt"/>
</dbReference>
<name>K7R4X3_THEOS</name>
<keyword evidence="5 7" id="KW-0472">Membrane</keyword>
<dbReference type="EMBL" id="CP003249">
    <property type="protein sequence ID" value="AFV75994.1"/>
    <property type="molecule type" value="Genomic_DNA"/>
</dbReference>
<dbReference type="GO" id="GO:0044341">
    <property type="term" value="P:sodium-dependent phosphate transport"/>
    <property type="evidence" value="ECO:0007669"/>
    <property type="project" value="InterPro"/>
</dbReference>
<dbReference type="GO" id="GO:0005436">
    <property type="term" value="F:sodium:phosphate symporter activity"/>
    <property type="evidence" value="ECO:0007669"/>
    <property type="project" value="InterPro"/>
</dbReference>
<dbReference type="OrthoDB" id="31028at2"/>
<feature type="transmembrane region" description="Helical" evidence="7">
    <location>
        <begin position="118"/>
        <end position="136"/>
    </location>
</feature>
<evidence type="ECO:0000256" key="5">
    <source>
        <dbReference type="ARBA" id="ARBA00023136"/>
    </source>
</evidence>
<evidence type="ECO:0000256" key="1">
    <source>
        <dbReference type="ARBA" id="ARBA00004651"/>
    </source>
</evidence>
<dbReference type="Pfam" id="PF02690">
    <property type="entry name" value="Na_Pi_cotrans"/>
    <property type="match status" value="1"/>
</dbReference>
<reference evidence="8 9" key="1">
    <citation type="journal article" date="2013" name="Genome Announc.">
        <title>Whole Genome Sequencing of Thermus oshimai JL-2 and Thermus thermophilus JL-18, Incomplete Denitrifiers from the United States Great Basin.</title>
        <authorList>
            <person name="Murugapiran S.K."/>
            <person name="Huntemann M."/>
            <person name="Wei C.L."/>
            <person name="Han J."/>
            <person name="Detter J.C."/>
            <person name="Han C.S."/>
            <person name="Erkkila T.H."/>
            <person name="Teshima H."/>
            <person name="Chen A."/>
            <person name="Kyrpides N."/>
            <person name="Mavrommatis K."/>
            <person name="Markowitz V."/>
            <person name="Szeto E."/>
            <person name="Ivanova N."/>
            <person name="Pagani I."/>
            <person name="Lam J."/>
            <person name="McDonald A.I."/>
            <person name="Dodsworth J.A."/>
            <person name="Pati A."/>
            <person name="Goodwin L."/>
            <person name="Peters L."/>
            <person name="Pitluck S."/>
            <person name="Woyke T."/>
            <person name="Hedlund B.P."/>
        </authorList>
    </citation>
    <scope>NUCLEOTIDE SEQUENCE</scope>
    <source>
        <strain evidence="8 9">JL-2</strain>
    </source>
</reference>